<dbReference type="Gene3D" id="3.40.50.300">
    <property type="entry name" value="P-loop containing nucleotide triphosphate hydrolases"/>
    <property type="match status" value="1"/>
</dbReference>
<dbReference type="RefSeq" id="WP_076148664.1">
    <property type="nucleotide sequence ID" value="NZ_LWLN01000002.1"/>
</dbReference>
<dbReference type="CDD" id="cd00090">
    <property type="entry name" value="HTH_ARSR"/>
    <property type="match status" value="1"/>
</dbReference>
<evidence type="ECO:0000313" key="4">
    <source>
        <dbReference type="Proteomes" id="UP000189370"/>
    </source>
</evidence>
<feature type="domain" description="ATPase" evidence="1">
    <location>
        <begin position="3"/>
        <end position="200"/>
    </location>
</feature>
<reference evidence="4" key="1">
    <citation type="submission" date="2016-04" db="EMBL/GenBank/DDBJ databases">
        <authorList>
            <person name="Chen S.-C."/>
            <person name="Lai M.-C."/>
        </authorList>
    </citation>
    <scope>NUCLEOTIDE SEQUENCE [LARGE SCALE GENOMIC DNA]</scope>
    <source>
        <strain evidence="4">AB14</strain>
    </source>
</reference>
<dbReference type="InterPro" id="IPR036390">
    <property type="entry name" value="WH_DNA-bd_sf"/>
</dbReference>
<accession>A0A1S8AS31</accession>
<comment type="caution">
    <text evidence="3">The sequence shown here is derived from an EMBL/GenBank/DDBJ whole genome shotgun (WGS) entry which is preliminary data.</text>
</comment>
<dbReference type="SUPFAM" id="SSF46785">
    <property type="entry name" value="Winged helix' DNA-binding domain"/>
    <property type="match status" value="1"/>
</dbReference>
<protein>
    <submittedName>
        <fullName evidence="3">ATPase</fullName>
    </submittedName>
</protein>
<dbReference type="InterPro" id="IPR027417">
    <property type="entry name" value="P-loop_NTPase"/>
</dbReference>
<dbReference type="OrthoDB" id="132045at2157"/>
<proteinExistence type="predicted"/>
<dbReference type="Gene3D" id="1.10.10.10">
    <property type="entry name" value="Winged helix-like DNA-binding domain superfamily/Winged helix DNA-binding domain"/>
    <property type="match status" value="1"/>
</dbReference>
<dbReference type="SUPFAM" id="SSF52540">
    <property type="entry name" value="P-loop containing nucleoside triphosphate hydrolases"/>
    <property type="match status" value="1"/>
</dbReference>
<gene>
    <name evidence="3" type="ORF">A6E15_18380</name>
</gene>
<dbReference type="Pfam" id="PF01637">
    <property type="entry name" value="ATPase_2"/>
    <property type="match status" value="1"/>
</dbReference>
<dbReference type="GO" id="GO:0005524">
    <property type="term" value="F:ATP binding"/>
    <property type="evidence" value="ECO:0007669"/>
    <property type="project" value="InterPro"/>
</dbReference>
<dbReference type="InterPro" id="IPR011579">
    <property type="entry name" value="ATPase_dom"/>
</dbReference>
<evidence type="ECO:0000259" key="1">
    <source>
        <dbReference type="Pfam" id="PF01637"/>
    </source>
</evidence>
<dbReference type="Proteomes" id="UP000189370">
    <property type="component" value="Unassembled WGS sequence"/>
</dbReference>
<dbReference type="InterPro" id="IPR004256">
    <property type="entry name" value="DUF234"/>
</dbReference>
<dbReference type="PANTHER" id="PTHR34704">
    <property type="entry name" value="ATPASE"/>
    <property type="match status" value="1"/>
</dbReference>
<dbReference type="InterPro" id="IPR036388">
    <property type="entry name" value="WH-like_DNA-bd_sf"/>
</dbReference>
<dbReference type="EMBL" id="LWLN01000002">
    <property type="protein sequence ID" value="OLZ39349.1"/>
    <property type="molecule type" value="Genomic_DNA"/>
</dbReference>
<evidence type="ECO:0000313" key="3">
    <source>
        <dbReference type="EMBL" id="OLZ39349.1"/>
    </source>
</evidence>
<dbReference type="InterPro" id="IPR011991">
    <property type="entry name" value="ArsR-like_HTH"/>
</dbReference>
<name>A0A1S8AS31_9EURY</name>
<dbReference type="AlphaFoldDB" id="A0A1S8AS31"/>
<feature type="domain" description="DUF234" evidence="2">
    <location>
        <begin position="310"/>
        <end position="399"/>
    </location>
</feature>
<sequence>MTFYDRVDELDALETALESPGHEFYVVYGRRRVGKTELLKEFCSDRPHIYFLASQEAEHRQREKFVEQIAGHFDDRVPRIEGWDEAFDYLAEKLATERLVVVIDEFPYLVAENDSLPSYVQSFVDEHLQTTESMLVLCGSSVSTMESEVLGHESPLYGRRTGQIDLQPFSFRQARDAIAYDIDDAIRSYAITGGTPMYLTLFDYTRSLAENVRSHILTPTAVLYNEPEFLLRTELRNPARYMSILEAVATGHTTPNEIAGATGIGSGPLSKYLQTLRRLRLIDRDVPVTASAKQSKRSRYRVADEFLRFWFRFVEPNRSGIEEAPGVVYDGTIEPNLPDHVASTFEDVCLEAVWEAIRRDALEPYSEVGRWWYGEDEIDIVGLAPEADRVLLGECKWTSDPVGHALVDSLRDKATRVRWGPDTRTEEFALFSRSGFVDGLADELDDNWSLFDLAEMDTLLTPDNRSRRS</sequence>
<dbReference type="Pfam" id="PF03008">
    <property type="entry name" value="DUF234"/>
    <property type="match status" value="1"/>
</dbReference>
<evidence type="ECO:0000259" key="2">
    <source>
        <dbReference type="Pfam" id="PF03008"/>
    </source>
</evidence>
<dbReference type="PANTHER" id="PTHR34704:SF1">
    <property type="entry name" value="ATPASE"/>
    <property type="match status" value="1"/>
</dbReference>
<organism evidence="3 4">
    <name type="scientific">Natrinema saccharevitans</name>
    <dbReference type="NCBI Taxonomy" id="301967"/>
    <lineage>
        <taxon>Archaea</taxon>
        <taxon>Methanobacteriati</taxon>
        <taxon>Methanobacteriota</taxon>
        <taxon>Stenosarchaea group</taxon>
        <taxon>Halobacteria</taxon>
        <taxon>Halobacteriales</taxon>
        <taxon>Natrialbaceae</taxon>
        <taxon>Natrinema</taxon>
    </lineage>
</organism>
<keyword evidence="4" id="KW-1185">Reference proteome</keyword>